<sequence>MKKVIIGLCIVVTGFILFIAQDKFEGNDTANGIDKMFSGQIFDVAQEKFTVHAMGLSPEEKVLTVRIGKTQYKEQAEEYFRDILDSHGMESYELEVFPDDLTLK</sequence>
<dbReference type="RefSeq" id="WP_308914362.1">
    <property type="nucleotide sequence ID" value="NZ_JAVGVR010000002.1"/>
</dbReference>
<protein>
    <submittedName>
        <fullName evidence="1">Uncharacterized protein</fullName>
    </submittedName>
</protein>
<dbReference type="Pfam" id="PF26328">
    <property type="entry name" value="YolC_YozM"/>
    <property type="match status" value="1"/>
</dbReference>
<accession>A0AA90R3D4</accession>
<name>A0AA90R3D4_9BACI</name>
<comment type="caution">
    <text evidence="1">The sequence shown here is derived from an EMBL/GenBank/DDBJ whole genome shotgun (WGS) entry which is preliminary data.</text>
</comment>
<dbReference type="Proteomes" id="UP001178888">
    <property type="component" value="Unassembled WGS sequence"/>
</dbReference>
<keyword evidence="2" id="KW-1185">Reference proteome</keyword>
<evidence type="ECO:0000313" key="2">
    <source>
        <dbReference type="Proteomes" id="UP001178888"/>
    </source>
</evidence>
<dbReference type="EMBL" id="JAVGVR010000002">
    <property type="protein sequence ID" value="MDQ6600712.1"/>
    <property type="molecule type" value="Genomic_DNA"/>
</dbReference>
<dbReference type="InterPro" id="IPR058995">
    <property type="entry name" value="YolC/YozM-like"/>
</dbReference>
<organism evidence="1 2">
    <name type="scientific">Bacillus salipaludis</name>
    <dbReference type="NCBI Taxonomy" id="2547811"/>
    <lineage>
        <taxon>Bacteria</taxon>
        <taxon>Bacillati</taxon>
        <taxon>Bacillota</taxon>
        <taxon>Bacilli</taxon>
        <taxon>Bacillales</taxon>
        <taxon>Bacillaceae</taxon>
        <taxon>Bacillus</taxon>
    </lineage>
</organism>
<dbReference type="AlphaFoldDB" id="A0AA90R3D4"/>
<proteinExistence type="predicted"/>
<evidence type="ECO:0000313" key="1">
    <source>
        <dbReference type="EMBL" id="MDQ6600712.1"/>
    </source>
</evidence>
<reference evidence="1" key="1">
    <citation type="submission" date="2023-08" db="EMBL/GenBank/DDBJ databases">
        <title>Nitrogen cycling bacteria in agricultural field soils.</title>
        <authorList>
            <person name="Jang J."/>
        </authorList>
    </citation>
    <scope>NUCLEOTIDE SEQUENCE</scope>
    <source>
        <strain evidence="1">PS3-36</strain>
    </source>
</reference>
<gene>
    <name evidence="1" type="ORF">RCG21_31290</name>
</gene>